<reference evidence="1 2" key="1">
    <citation type="submission" date="2017-04" db="EMBL/GenBank/DDBJ databases">
        <authorList>
            <person name="Afonso C.L."/>
            <person name="Miller P.J."/>
            <person name="Scott M.A."/>
            <person name="Spackman E."/>
            <person name="Goraichik I."/>
            <person name="Dimitrov K.M."/>
            <person name="Suarez D.L."/>
            <person name="Swayne D.E."/>
        </authorList>
    </citation>
    <scope>NUCLEOTIDE SEQUENCE [LARGE SCALE GENOMIC DNA]</scope>
    <source>
        <strain evidence="1 2">VK13</strain>
    </source>
</reference>
<dbReference type="RefSeq" id="WP_084281825.1">
    <property type="nucleotide sequence ID" value="NZ_FWXJ01000001.1"/>
</dbReference>
<name>A0A1W1Y1R3_9BURK</name>
<dbReference type="SUPFAM" id="SSF53335">
    <property type="entry name" value="S-adenosyl-L-methionine-dependent methyltransferases"/>
    <property type="match status" value="1"/>
</dbReference>
<dbReference type="GO" id="GO:0008168">
    <property type="term" value="F:methyltransferase activity"/>
    <property type="evidence" value="ECO:0007669"/>
    <property type="project" value="UniProtKB-KW"/>
</dbReference>
<accession>A0A1W1Y1R3</accession>
<dbReference type="STRING" id="1938817.SAMN06296008_10122"/>
<dbReference type="AlphaFoldDB" id="A0A1W1Y1R3"/>
<dbReference type="EMBL" id="FWXJ01000001">
    <property type="protein sequence ID" value="SMC30086.1"/>
    <property type="molecule type" value="Genomic_DNA"/>
</dbReference>
<dbReference type="CDD" id="cd02440">
    <property type="entry name" value="AdoMet_MTases"/>
    <property type="match status" value="1"/>
</dbReference>
<evidence type="ECO:0000313" key="2">
    <source>
        <dbReference type="Proteomes" id="UP000192708"/>
    </source>
</evidence>
<proteinExistence type="predicted"/>
<organism evidence="1 2">
    <name type="scientific">Polynucleobacter kasalickyi</name>
    <dbReference type="NCBI Taxonomy" id="1938817"/>
    <lineage>
        <taxon>Bacteria</taxon>
        <taxon>Pseudomonadati</taxon>
        <taxon>Pseudomonadota</taxon>
        <taxon>Betaproteobacteria</taxon>
        <taxon>Burkholderiales</taxon>
        <taxon>Burkholderiaceae</taxon>
        <taxon>Polynucleobacter</taxon>
    </lineage>
</organism>
<dbReference type="GO" id="GO:0032259">
    <property type="term" value="P:methylation"/>
    <property type="evidence" value="ECO:0007669"/>
    <property type="project" value="UniProtKB-KW"/>
</dbReference>
<sequence>MSNKAIQEKYFDSYTDEDYWGENLTPVFNKKILTKYLEKIDKNSKILDFGCGNGKYGFTEHMITLGFNVSFTDISSNSVTALKKRLSRLNLNFDLAEAGDIGLVCEKINNEYFDIIFFGDVFHHLTYDDTKTILLCLKKILKNSGGKKGKIIGIEPNGKCPIWRLMPFYNKDFKWEIEKNIQYCTRNDFEKKFNDSGFKLIEYNYVRFLPLFLVTNFTFLKKIDEVLTKFPFIKNYSQYTLLVAEIK</sequence>
<keyword evidence="2" id="KW-1185">Reference proteome</keyword>
<dbReference type="OrthoDB" id="9760689at2"/>
<protein>
    <submittedName>
        <fullName evidence="1">Methyltransferase domain-containing protein</fullName>
    </submittedName>
</protein>
<dbReference type="Gene3D" id="3.40.50.150">
    <property type="entry name" value="Vaccinia Virus protein VP39"/>
    <property type="match status" value="1"/>
</dbReference>
<dbReference type="Proteomes" id="UP000192708">
    <property type="component" value="Unassembled WGS sequence"/>
</dbReference>
<gene>
    <name evidence="1" type="ORF">SAMN06296008_10122</name>
</gene>
<evidence type="ECO:0000313" key="1">
    <source>
        <dbReference type="EMBL" id="SMC30086.1"/>
    </source>
</evidence>
<dbReference type="Pfam" id="PF13489">
    <property type="entry name" value="Methyltransf_23"/>
    <property type="match status" value="1"/>
</dbReference>
<keyword evidence="1" id="KW-0808">Transferase</keyword>
<dbReference type="InterPro" id="IPR029063">
    <property type="entry name" value="SAM-dependent_MTases_sf"/>
</dbReference>
<keyword evidence="1" id="KW-0489">Methyltransferase</keyword>